<dbReference type="EMBL" id="FNCH01000031">
    <property type="protein sequence ID" value="SDH60076.1"/>
    <property type="molecule type" value="Genomic_DNA"/>
</dbReference>
<name>A0A1G8DQU0_9SPHI</name>
<evidence type="ECO:0008006" key="4">
    <source>
        <dbReference type="Google" id="ProtNLM"/>
    </source>
</evidence>
<evidence type="ECO:0000313" key="3">
    <source>
        <dbReference type="Proteomes" id="UP000199643"/>
    </source>
</evidence>
<keyword evidence="3" id="KW-1185">Reference proteome</keyword>
<feature type="transmembrane region" description="Helical" evidence="1">
    <location>
        <begin position="36"/>
        <end position="55"/>
    </location>
</feature>
<feature type="transmembrane region" description="Helical" evidence="1">
    <location>
        <begin position="7"/>
        <end position="24"/>
    </location>
</feature>
<dbReference type="RefSeq" id="WP_090504493.1">
    <property type="nucleotide sequence ID" value="NZ_FNCH01000031.1"/>
</dbReference>
<evidence type="ECO:0000256" key="1">
    <source>
        <dbReference type="SAM" id="Phobius"/>
    </source>
</evidence>
<dbReference type="Proteomes" id="UP000199643">
    <property type="component" value="Unassembled WGS sequence"/>
</dbReference>
<gene>
    <name evidence="2" type="ORF">SAMN05421827_1316</name>
</gene>
<organism evidence="2 3">
    <name type="scientific">Pedobacter terrae</name>
    <dbReference type="NCBI Taxonomy" id="405671"/>
    <lineage>
        <taxon>Bacteria</taxon>
        <taxon>Pseudomonadati</taxon>
        <taxon>Bacteroidota</taxon>
        <taxon>Sphingobacteriia</taxon>
        <taxon>Sphingobacteriales</taxon>
        <taxon>Sphingobacteriaceae</taxon>
        <taxon>Pedobacter</taxon>
    </lineage>
</organism>
<evidence type="ECO:0000313" key="2">
    <source>
        <dbReference type="EMBL" id="SDH60076.1"/>
    </source>
</evidence>
<keyword evidence="1" id="KW-0812">Transmembrane</keyword>
<accession>A0A1G8DQU0</accession>
<dbReference type="OrthoDB" id="772521at2"/>
<dbReference type="STRING" id="405671.SAMN05421827_1316"/>
<dbReference type="AlphaFoldDB" id="A0A1G8DQU0"/>
<sequence length="90" mass="9967">MIKLLKLQKAVFVIAAGLLSFIAYKILDANEVKGSIYFQMLAGVLIMIGALWLLYPILFAKRDKDGNAEIITDPTVEVPADEEEKKPATE</sequence>
<protein>
    <recommendedName>
        <fullName evidence="4">Isoleucyl-tRNA synthetase</fullName>
    </recommendedName>
</protein>
<keyword evidence="1" id="KW-0472">Membrane</keyword>
<proteinExistence type="predicted"/>
<keyword evidence="1" id="KW-1133">Transmembrane helix</keyword>
<reference evidence="3" key="1">
    <citation type="submission" date="2016-10" db="EMBL/GenBank/DDBJ databases">
        <authorList>
            <person name="Varghese N."/>
            <person name="Submissions S."/>
        </authorList>
    </citation>
    <scope>NUCLEOTIDE SEQUENCE [LARGE SCALE GENOMIC DNA]</scope>
    <source>
        <strain evidence="3">DSM 17933</strain>
    </source>
</reference>